<dbReference type="PRINTS" id="PR00171">
    <property type="entry name" value="SUGRTRNSPORT"/>
</dbReference>
<dbReference type="Proteomes" id="UP001244341">
    <property type="component" value="Chromosome 11b"/>
</dbReference>
<proteinExistence type="inferred from homology"/>
<evidence type="ECO:0000256" key="7">
    <source>
        <dbReference type="ARBA" id="ARBA00022989"/>
    </source>
</evidence>
<feature type="transmembrane region" description="Helical" evidence="10">
    <location>
        <begin position="110"/>
        <end position="130"/>
    </location>
</feature>
<evidence type="ECO:0000256" key="1">
    <source>
        <dbReference type="ARBA" id="ARBA00004141"/>
    </source>
</evidence>
<keyword evidence="13" id="KW-1185">Reference proteome</keyword>
<dbReference type="InterPro" id="IPR003663">
    <property type="entry name" value="Sugar/inositol_transpt"/>
</dbReference>
<keyword evidence="6" id="KW-0769">Symport</keyword>
<feature type="domain" description="Major facilitator superfamily (MFS) profile" evidence="11">
    <location>
        <begin position="28"/>
        <end position="475"/>
    </location>
</feature>
<dbReference type="Pfam" id="PF00083">
    <property type="entry name" value="Sugar_tr"/>
    <property type="match status" value="1"/>
</dbReference>
<keyword evidence="8 10" id="KW-0472">Membrane</keyword>
<evidence type="ECO:0000256" key="2">
    <source>
        <dbReference type="ARBA" id="ARBA00010992"/>
    </source>
</evidence>
<evidence type="ECO:0000313" key="13">
    <source>
        <dbReference type="Proteomes" id="UP001244341"/>
    </source>
</evidence>
<sequence length="566" mass="61143">MAGGAIKVEGGGRSHLYTGHTTFAVVMIAIVAASGGLLFGYDNGITGGVISMRNFAELFFPEELAQHANSNGYCMFNDQILQLFTSSLFLAGAFAALVGMVLCKKMGRRFTMIMGGLCFIIGTILVASAFHIAQLVIGRLVLGVGVGLATQATPLYLSEMAPYNMRGALNILFQLAVTIGIFAAQLINYGTQHIYPWGWRLSLALAGVPGLMLFLGALVLPDTPNSLIERGKLEQGEKVLQRIRGVEDVTVELEDIVDAVNVSRTIVNPWATILRRRYRPQLVISILIPTFQQWVGINAIIFYAPQLFQTTGSGANAALLNTVIIGAVNVACTVVAILVVDRFGRKFLLIEGGIQLVICEFIVGALIASSLGTSGVGTIETPKANAMIAFICIYIAGFAWSWGPLGWLVPSEIQPLETRAAGTGVNTFCNLLMTFVVGQTFLSMLCAMKFGVFFFFGGIGLIAILFAIFFIPETKNVPIEEIEELVVHRHWFWRRVVAGTKAPVNALRSGSSIVQIQRDAAGRSRLSMVNPEQAKQLGALDMTGDTAAPRSYSAMGQRPDVEQLRH</sequence>
<dbReference type="PANTHER" id="PTHR23500:SF357">
    <property type="entry name" value="IP12678P"/>
    <property type="match status" value="1"/>
</dbReference>
<keyword evidence="3 9" id="KW-0813">Transport</keyword>
<feature type="transmembrane region" description="Helical" evidence="10">
    <location>
        <begin position="199"/>
        <end position="220"/>
    </location>
</feature>
<name>A0ABY8UGD4_TETOB</name>
<dbReference type="InterPro" id="IPR036259">
    <property type="entry name" value="MFS_trans_sf"/>
</dbReference>
<feature type="transmembrane region" description="Helical" evidence="10">
    <location>
        <begin position="136"/>
        <end position="157"/>
    </location>
</feature>
<feature type="transmembrane region" description="Helical" evidence="10">
    <location>
        <begin position="282"/>
        <end position="305"/>
    </location>
</feature>
<evidence type="ECO:0000313" key="12">
    <source>
        <dbReference type="EMBL" id="WIA19733.1"/>
    </source>
</evidence>
<evidence type="ECO:0000259" key="11">
    <source>
        <dbReference type="PROSITE" id="PS50850"/>
    </source>
</evidence>
<dbReference type="PROSITE" id="PS00216">
    <property type="entry name" value="SUGAR_TRANSPORT_1"/>
    <property type="match status" value="1"/>
</dbReference>
<feature type="transmembrane region" description="Helical" evidence="10">
    <location>
        <begin position="421"/>
        <end position="444"/>
    </location>
</feature>
<keyword evidence="7 10" id="KW-1133">Transmembrane helix</keyword>
<dbReference type="InterPro" id="IPR005829">
    <property type="entry name" value="Sugar_transporter_CS"/>
</dbReference>
<dbReference type="EMBL" id="CP126218">
    <property type="protein sequence ID" value="WIA19733.1"/>
    <property type="molecule type" value="Genomic_DNA"/>
</dbReference>
<organism evidence="12 13">
    <name type="scientific">Tetradesmus obliquus</name>
    <name type="common">Green alga</name>
    <name type="synonym">Acutodesmus obliquus</name>
    <dbReference type="NCBI Taxonomy" id="3088"/>
    <lineage>
        <taxon>Eukaryota</taxon>
        <taxon>Viridiplantae</taxon>
        <taxon>Chlorophyta</taxon>
        <taxon>core chlorophytes</taxon>
        <taxon>Chlorophyceae</taxon>
        <taxon>CS clade</taxon>
        <taxon>Sphaeropleales</taxon>
        <taxon>Scenedesmaceae</taxon>
        <taxon>Tetradesmus</taxon>
    </lineage>
</organism>
<dbReference type="CDD" id="cd17361">
    <property type="entry name" value="MFS_STP"/>
    <property type="match status" value="1"/>
</dbReference>
<feature type="transmembrane region" description="Helical" evidence="10">
    <location>
        <begin position="80"/>
        <end position="103"/>
    </location>
</feature>
<feature type="transmembrane region" description="Helical" evidence="10">
    <location>
        <begin position="388"/>
        <end position="409"/>
    </location>
</feature>
<dbReference type="InterPro" id="IPR045262">
    <property type="entry name" value="STP/PLT_plant"/>
</dbReference>
<dbReference type="InterPro" id="IPR020846">
    <property type="entry name" value="MFS_dom"/>
</dbReference>
<dbReference type="NCBIfam" id="TIGR00879">
    <property type="entry name" value="SP"/>
    <property type="match status" value="1"/>
</dbReference>
<dbReference type="PROSITE" id="PS50850">
    <property type="entry name" value="MFS"/>
    <property type="match status" value="1"/>
</dbReference>
<dbReference type="InterPro" id="IPR005828">
    <property type="entry name" value="MFS_sugar_transport-like"/>
</dbReference>
<dbReference type="SUPFAM" id="SSF103473">
    <property type="entry name" value="MFS general substrate transporter"/>
    <property type="match status" value="1"/>
</dbReference>
<feature type="transmembrane region" description="Helical" evidence="10">
    <location>
        <begin position="347"/>
        <end position="368"/>
    </location>
</feature>
<protein>
    <recommendedName>
        <fullName evidence="11">Major facilitator superfamily (MFS) profile domain-containing protein</fullName>
    </recommendedName>
</protein>
<dbReference type="PANTHER" id="PTHR23500">
    <property type="entry name" value="SOLUTE CARRIER FAMILY 2, FACILITATED GLUCOSE TRANSPORTER"/>
    <property type="match status" value="1"/>
</dbReference>
<dbReference type="Gene3D" id="1.20.1250.20">
    <property type="entry name" value="MFS general substrate transporter like domains"/>
    <property type="match status" value="1"/>
</dbReference>
<keyword evidence="5 10" id="KW-0812">Transmembrane</keyword>
<evidence type="ECO:0000256" key="3">
    <source>
        <dbReference type="ARBA" id="ARBA00022448"/>
    </source>
</evidence>
<evidence type="ECO:0000256" key="4">
    <source>
        <dbReference type="ARBA" id="ARBA00022597"/>
    </source>
</evidence>
<evidence type="ECO:0000256" key="9">
    <source>
        <dbReference type="RuleBase" id="RU003346"/>
    </source>
</evidence>
<evidence type="ECO:0000256" key="8">
    <source>
        <dbReference type="ARBA" id="ARBA00023136"/>
    </source>
</evidence>
<keyword evidence="4" id="KW-0762">Sugar transport</keyword>
<comment type="similarity">
    <text evidence="2 9">Belongs to the major facilitator superfamily. Sugar transporter (TC 2.A.1.1) family.</text>
</comment>
<reference evidence="12 13" key="1">
    <citation type="submission" date="2023-05" db="EMBL/GenBank/DDBJ databases">
        <title>A 100% complete, gapless, phased diploid assembly of the Scenedesmus obliquus UTEX 3031 genome.</title>
        <authorList>
            <person name="Biondi T.C."/>
            <person name="Hanschen E.R."/>
            <person name="Kwon T."/>
            <person name="Eng W."/>
            <person name="Kruse C.P.S."/>
            <person name="Koehler S.I."/>
            <person name="Kunde Y."/>
            <person name="Gleasner C.D."/>
            <person name="You Mak K.T."/>
            <person name="Polle J."/>
            <person name="Hovde B.T."/>
            <person name="Starkenburg S.R."/>
        </authorList>
    </citation>
    <scope>NUCLEOTIDE SEQUENCE [LARGE SCALE GENOMIC DNA]</scope>
    <source>
        <strain evidence="12 13">DOE0152z</strain>
    </source>
</reference>
<accession>A0ABY8UGD4</accession>
<evidence type="ECO:0000256" key="10">
    <source>
        <dbReference type="SAM" id="Phobius"/>
    </source>
</evidence>
<evidence type="ECO:0000256" key="6">
    <source>
        <dbReference type="ARBA" id="ARBA00022847"/>
    </source>
</evidence>
<evidence type="ECO:0000256" key="5">
    <source>
        <dbReference type="ARBA" id="ARBA00022692"/>
    </source>
</evidence>
<comment type="subcellular location">
    <subcellularLocation>
        <location evidence="1">Membrane</location>
        <topology evidence="1">Multi-pass membrane protein</topology>
    </subcellularLocation>
</comment>
<feature type="transmembrane region" description="Helical" evidence="10">
    <location>
        <begin position="317"/>
        <end position="340"/>
    </location>
</feature>
<feature type="transmembrane region" description="Helical" evidence="10">
    <location>
        <begin position="21"/>
        <end position="41"/>
    </location>
</feature>
<feature type="transmembrane region" description="Helical" evidence="10">
    <location>
        <begin position="450"/>
        <end position="471"/>
    </location>
</feature>
<feature type="transmembrane region" description="Helical" evidence="10">
    <location>
        <begin position="169"/>
        <end position="187"/>
    </location>
</feature>
<dbReference type="PROSITE" id="PS00217">
    <property type="entry name" value="SUGAR_TRANSPORT_2"/>
    <property type="match status" value="1"/>
</dbReference>
<dbReference type="InterPro" id="IPR044778">
    <property type="entry name" value="MFS_STP/MST-like_plant"/>
</dbReference>
<gene>
    <name evidence="12" type="ORF">OEZ85_005657</name>
</gene>